<proteinExistence type="predicted"/>
<reference evidence="1 2" key="1">
    <citation type="submission" date="2018-12" db="EMBL/GenBank/DDBJ databases">
        <authorList>
            <person name="Li S."/>
            <person name="Yang R."/>
            <person name="Chen G."/>
            <person name="Zou L."/>
            <person name="Zhang C."/>
            <person name="Chen Y."/>
            <person name="Liu Z."/>
            <person name="Li Y."/>
            <person name="Yan Y."/>
            <person name="Huang M."/>
            <person name="Chen T."/>
        </authorList>
    </citation>
    <scope>NUCLEOTIDE SEQUENCE [LARGE SCALE GENOMIC DNA]</scope>
    <source>
        <strain evidence="1 2">1257</strain>
    </source>
</reference>
<sequence length="304" mass="34548">MRAQLIDVCAKPDLQQQVDDVIERMERHCPVRILCYSLMGSIPLGMGNASSDYDLLAFYQPLKAISSDQYDVINNKTPLLGAAHIAGQVNLLLADSELCSLKFVDMPEAVFAQDYPHHLNSLTVHDRAFDVSVVPGNTSPKVASIFSDMFYYGGGVLTDRLGTVRDNFSEMKHFLRVYDFCKRRFVTTYGRLQYYLVEPGNVRLRTYLQSINDILAIEYALDRLDVPPADVSVMLNYLDDAQVLDIARRYVEINSSATIAKEKLLLDPNPILNQWIAERLERIRPRLVDLYPQRAHALFNVVID</sequence>
<organism evidence="1 2">
    <name type="scientific">Pseudomonas entomophila</name>
    <dbReference type="NCBI Taxonomy" id="312306"/>
    <lineage>
        <taxon>Bacteria</taxon>
        <taxon>Pseudomonadati</taxon>
        <taxon>Pseudomonadota</taxon>
        <taxon>Gammaproteobacteria</taxon>
        <taxon>Pseudomonadales</taxon>
        <taxon>Pseudomonadaceae</taxon>
        <taxon>Pseudomonas</taxon>
    </lineage>
</organism>
<dbReference type="EMBL" id="CP034338">
    <property type="protein sequence ID" value="AZL69872.1"/>
    <property type="molecule type" value="Genomic_DNA"/>
</dbReference>
<accession>A0A3Q8U2P4</accession>
<name>A0A3Q8U2P4_9PSED</name>
<evidence type="ECO:0000313" key="1">
    <source>
        <dbReference type="EMBL" id="AZL69872.1"/>
    </source>
</evidence>
<protein>
    <recommendedName>
        <fullName evidence="3">Nucleotidyltransferase domain-containing protein</fullName>
    </recommendedName>
</protein>
<dbReference type="AlphaFoldDB" id="A0A3Q8U2P4"/>
<evidence type="ECO:0000313" key="2">
    <source>
        <dbReference type="Proteomes" id="UP000268230"/>
    </source>
</evidence>
<evidence type="ECO:0008006" key="3">
    <source>
        <dbReference type="Google" id="ProtNLM"/>
    </source>
</evidence>
<gene>
    <name evidence="1" type="ORF">EJA05_20030</name>
</gene>
<dbReference type="KEGG" id="pory:EJA05_20030"/>
<dbReference type="Proteomes" id="UP000268230">
    <property type="component" value="Chromosome"/>
</dbReference>
<dbReference type="OrthoDB" id="9796845at2"/>